<feature type="transmembrane region" description="Helical" evidence="6">
    <location>
        <begin position="546"/>
        <end position="565"/>
    </location>
</feature>
<feature type="transmembrane region" description="Helical" evidence="6">
    <location>
        <begin position="577"/>
        <end position="598"/>
    </location>
</feature>
<dbReference type="EMBL" id="WLCI01000006">
    <property type="protein sequence ID" value="MTB94764.1"/>
    <property type="molecule type" value="Genomic_DNA"/>
</dbReference>
<feature type="compositionally biased region" description="Low complexity" evidence="5">
    <location>
        <begin position="723"/>
        <end position="733"/>
    </location>
</feature>
<evidence type="ECO:0000256" key="5">
    <source>
        <dbReference type="SAM" id="MobiDB-lite"/>
    </source>
</evidence>
<dbReference type="GO" id="GO:0016020">
    <property type="term" value="C:membrane"/>
    <property type="evidence" value="ECO:0007669"/>
    <property type="project" value="UniProtKB-SubCell"/>
</dbReference>
<dbReference type="InterPro" id="IPR051328">
    <property type="entry name" value="T7SS_ABC-Transporter"/>
</dbReference>
<comment type="subcellular location">
    <subcellularLocation>
        <location evidence="1">Membrane</location>
        <topology evidence="1">Multi-pass membrane protein</topology>
    </subcellularLocation>
</comment>
<evidence type="ECO:0000313" key="7">
    <source>
        <dbReference type="EMBL" id="MTB94764.1"/>
    </source>
</evidence>
<reference evidence="7 8" key="1">
    <citation type="submission" date="2019-10" db="EMBL/GenBank/DDBJ databases">
        <title>Nocardioides novel species isolated from the excrement of Marmot.</title>
        <authorList>
            <person name="Zhang G."/>
        </authorList>
    </citation>
    <scope>NUCLEOTIDE SEQUENCE [LARGE SCALE GENOMIC DNA]</scope>
    <source>
        <strain evidence="8">zg-579</strain>
    </source>
</reference>
<dbReference type="PANTHER" id="PTHR43077:SF10">
    <property type="entry name" value="TRANSPORT PERMEASE PROTEIN"/>
    <property type="match status" value="1"/>
</dbReference>
<feature type="transmembrane region" description="Helical" evidence="6">
    <location>
        <begin position="665"/>
        <end position="683"/>
    </location>
</feature>
<feature type="transmembrane region" description="Helical" evidence="6">
    <location>
        <begin position="515"/>
        <end position="534"/>
    </location>
</feature>
<feature type="transmembrane region" description="Helical" evidence="6">
    <location>
        <begin position="235"/>
        <end position="255"/>
    </location>
</feature>
<feature type="transmembrane region" description="Helical" evidence="6">
    <location>
        <begin position="204"/>
        <end position="223"/>
    </location>
</feature>
<dbReference type="AlphaFoldDB" id="A0A6I3J5W5"/>
<feature type="region of interest" description="Disordered" evidence="5">
    <location>
        <begin position="694"/>
        <end position="733"/>
    </location>
</feature>
<accession>A0A6I3J5W5</accession>
<gene>
    <name evidence="7" type="ORF">GGQ22_06680</name>
</gene>
<sequence>MSTNHPDDATGNPAASAEKYPPPPPETPVERKGRMIALFVMPFLIVTMMYATYMGTMHDPQPRDLPVAVVGAGAAADRFAEELEAGSDGALEVRRVADVAEAEDLVRDQEVAGAIAVPAEGQTATVYRAMASGASQATLVDRTLGAAAIAESWQVETVDVVPLPEGDGSGTMALFAAMGMMLAGYVPLSGMLLGTPNLLRVRRFLPIAVGWGALTSSLVWLVLGPLVGAVDGHYPLFLGVGTLAVTAVASAQLLFTKVLGPFAVLLGMLLWVVFGVPSSNLALSVHAMPGFLQWLHGVLPLPAAGEAIRSAVYFDGAGFWGHVLTLALWLVVGLGLAVLKERRSGDLIVGGPLYTEPDAPLPALSGGPVAPYRRRLVAVALFPLSIVVTVVTLMSLSMHQPDIRDMPVAVVGPADAAGQVVDQLEPALGDYLDLQVVGSQEEATDLIRSQDVVAAYVLPGGAGESPTLVTAGGAGASQQSAVTQMFAAVAAEGGGELATEDIAPLTEDDTGGSNSMYVGMGWIMAGFLFFAVMRGGAPDLTRTRQLLPLVAGWSVGISVWLWFLYDVLIGAVNGHALELIGYGTLTVFAVAWASATLIRVGGLGALVPVMIVVMLAGVPASGGGLSIYMVPEFFRPLADILPLPAAVDLARSLVYLDGTGVGGDLLVIAIWGIVGLALNFLVVDRWLNRPGAAPHAPMGPRYRPERPAKSADTDTDTDGGADGQALAGASRAG</sequence>
<evidence type="ECO:0000256" key="3">
    <source>
        <dbReference type="ARBA" id="ARBA00022989"/>
    </source>
</evidence>
<feature type="region of interest" description="Disordered" evidence="5">
    <location>
        <begin position="1"/>
        <end position="29"/>
    </location>
</feature>
<dbReference type="Proteomes" id="UP000433406">
    <property type="component" value="Unassembled WGS sequence"/>
</dbReference>
<evidence type="ECO:0000313" key="8">
    <source>
        <dbReference type="Proteomes" id="UP000433406"/>
    </source>
</evidence>
<organism evidence="7 8">
    <name type="scientific">Nocardioides marmotae</name>
    <dbReference type="NCBI Taxonomy" id="2663857"/>
    <lineage>
        <taxon>Bacteria</taxon>
        <taxon>Bacillati</taxon>
        <taxon>Actinomycetota</taxon>
        <taxon>Actinomycetes</taxon>
        <taxon>Propionibacteriales</taxon>
        <taxon>Nocardioidaceae</taxon>
        <taxon>Nocardioides</taxon>
    </lineage>
</organism>
<evidence type="ECO:0000256" key="2">
    <source>
        <dbReference type="ARBA" id="ARBA00022692"/>
    </source>
</evidence>
<feature type="transmembrane region" description="Helical" evidence="6">
    <location>
        <begin position="172"/>
        <end position="192"/>
    </location>
</feature>
<name>A0A6I3J5W5_9ACTN</name>
<proteinExistence type="predicted"/>
<keyword evidence="8" id="KW-1185">Reference proteome</keyword>
<feature type="transmembrane region" description="Helical" evidence="6">
    <location>
        <begin position="605"/>
        <end position="629"/>
    </location>
</feature>
<keyword evidence="4 6" id="KW-0472">Membrane</keyword>
<comment type="caution">
    <text evidence="7">The sequence shown here is derived from an EMBL/GenBank/DDBJ whole genome shotgun (WGS) entry which is preliminary data.</text>
</comment>
<protein>
    <submittedName>
        <fullName evidence="7">ABC transporter permease</fullName>
    </submittedName>
</protein>
<evidence type="ECO:0000256" key="4">
    <source>
        <dbReference type="ARBA" id="ARBA00023136"/>
    </source>
</evidence>
<feature type="transmembrane region" description="Helical" evidence="6">
    <location>
        <begin position="376"/>
        <end position="396"/>
    </location>
</feature>
<keyword evidence="2 6" id="KW-0812">Transmembrane</keyword>
<feature type="transmembrane region" description="Helical" evidence="6">
    <location>
        <begin position="319"/>
        <end position="339"/>
    </location>
</feature>
<feature type="transmembrane region" description="Helical" evidence="6">
    <location>
        <begin position="262"/>
        <end position="283"/>
    </location>
</feature>
<dbReference type="RefSeq" id="WP_154614506.1">
    <property type="nucleotide sequence ID" value="NZ_CP053660.1"/>
</dbReference>
<keyword evidence="3 6" id="KW-1133">Transmembrane helix</keyword>
<evidence type="ECO:0000256" key="6">
    <source>
        <dbReference type="SAM" id="Phobius"/>
    </source>
</evidence>
<feature type="transmembrane region" description="Helical" evidence="6">
    <location>
        <begin position="35"/>
        <end position="53"/>
    </location>
</feature>
<evidence type="ECO:0000256" key="1">
    <source>
        <dbReference type="ARBA" id="ARBA00004141"/>
    </source>
</evidence>
<feature type="compositionally biased region" description="Basic and acidic residues" evidence="5">
    <location>
        <begin position="702"/>
        <end position="712"/>
    </location>
</feature>
<dbReference type="PANTHER" id="PTHR43077">
    <property type="entry name" value="TRANSPORT PERMEASE YVFS-RELATED"/>
    <property type="match status" value="1"/>
</dbReference>